<name>A0A4Y2CIS9_ARAVE</name>
<dbReference type="SMART" id="SM00078">
    <property type="entry name" value="IlGF"/>
    <property type="match status" value="2"/>
</dbReference>
<evidence type="ECO:0000313" key="11">
    <source>
        <dbReference type="Proteomes" id="UP000499080"/>
    </source>
</evidence>
<evidence type="ECO:0000256" key="8">
    <source>
        <dbReference type="SAM" id="SignalP"/>
    </source>
</evidence>
<dbReference type="PANTHER" id="PTHR13647">
    <property type="entry name" value="INSULIN-LIKE PEPTIDE 2-RELATED"/>
    <property type="match status" value="1"/>
</dbReference>
<evidence type="ECO:0000256" key="5">
    <source>
        <dbReference type="ARBA" id="ARBA00023157"/>
    </source>
</evidence>
<sequence length="351" mass="37988">MVQRHSVIFVLGFVALSVLCSENAEGVRLCGRRLADLLNFICEKHGGFHAPRAKREVSDRSSSKRSVIETFRPLSRRTLNNPGSEGAAAASEVETTSSFRSGVVDECCRKQCTLTTLASYCAISQHVGNIDLGEMVPPGSEQPAISAEDIAEYQLEHDAAKGMTDSSESNAFRPAYSTGLLAHSSRPNLVSDRSSSKRSVIETFRPLSRRTLNNPGSEGAAAASEVETTSSFRSGVVDECCRKQCTLTTLASYCAISQHVGNIDLGEMVPPGSEQPAISAEDIAEYQLEHDAAKGMTDSSESNAIRPAFSSGLLAHSSRPNLGQFMRNRPVFIVMSQLQEDEDRALGDYRF</sequence>
<dbReference type="PROSITE" id="PS00262">
    <property type="entry name" value="INSULIN"/>
    <property type="match status" value="2"/>
</dbReference>
<dbReference type="Gene3D" id="1.10.100.10">
    <property type="entry name" value="Insulin-like"/>
    <property type="match status" value="2"/>
</dbReference>
<evidence type="ECO:0000256" key="1">
    <source>
        <dbReference type="ARBA" id="ARBA00009034"/>
    </source>
</evidence>
<protein>
    <recommendedName>
        <fullName evidence="9">Insulin-like domain-containing protein</fullName>
    </recommendedName>
</protein>
<dbReference type="AlphaFoldDB" id="A0A4Y2CIS9"/>
<keyword evidence="4 8" id="KW-0732">Signal</keyword>
<comment type="subcellular location">
    <subcellularLocation>
        <location evidence="6">Secreted</location>
    </subcellularLocation>
</comment>
<keyword evidence="6" id="KW-0964">Secreted</keyword>
<evidence type="ECO:0000256" key="7">
    <source>
        <dbReference type="SAM" id="MobiDB-lite"/>
    </source>
</evidence>
<keyword evidence="5" id="KW-1015">Disulfide bond</keyword>
<dbReference type="SUPFAM" id="SSF56994">
    <property type="entry name" value="Insulin-like"/>
    <property type="match status" value="2"/>
</dbReference>
<dbReference type="GO" id="GO:0005576">
    <property type="term" value="C:extracellular region"/>
    <property type="evidence" value="ECO:0007669"/>
    <property type="project" value="UniProtKB-SubCell"/>
</dbReference>
<comment type="similarity">
    <text evidence="1 6">Belongs to the insulin family.</text>
</comment>
<organism evidence="10 11">
    <name type="scientific">Araneus ventricosus</name>
    <name type="common">Orbweaver spider</name>
    <name type="synonym">Epeira ventricosa</name>
    <dbReference type="NCBI Taxonomy" id="182803"/>
    <lineage>
        <taxon>Eukaryota</taxon>
        <taxon>Metazoa</taxon>
        <taxon>Ecdysozoa</taxon>
        <taxon>Arthropoda</taxon>
        <taxon>Chelicerata</taxon>
        <taxon>Arachnida</taxon>
        <taxon>Araneae</taxon>
        <taxon>Araneomorphae</taxon>
        <taxon>Entelegynae</taxon>
        <taxon>Araneoidea</taxon>
        <taxon>Araneidae</taxon>
        <taxon>Araneus</taxon>
    </lineage>
</organism>
<feature type="compositionally biased region" description="Low complexity" evidence="7">
    <location>
        <begin position="216"/>
        <end position="228"/>
    </location>
</feature>
<evidence type="ECO:0000256" key="2">
    <source>
        <dbReference type="ARBA" id="ARBA00011207"/>
    </source>
</evidence>
<evidence type="ECO:0000256" key="6">
    <source>
        <dbReference type="RuleBase" id="RU000406"/>
    </source>
</evidence>
<feature type="domain" description="Insulin-like" evidence="9">
    <location>
        <begin position="216"/>
        <end position="254"/>
    </location>
</feature>
<reference evidence="10 11" key="1">
    <citation type="journal article" date="2019" name="Sci. Rep.">
        <title>Orb-weaving spider Araneus ventricosus genome elucidates the spidroin gene catalogue.</title>
        <authorList>
            <person name="Kono N."/>
            <person name="Nakamura H."/>
            <person name="Ohtoshi R."/>
            <person name="Moran D.A.P."/>
            <person name="Shinohara A."/>
            <person name="Yoshida Y."/>
            <person name="Fujiwara M."/>
            <person name="Mori M."/>
            <person name="Tomita M."/>
            <person name="Arakawa K."/>
        </authorList>
    </citation>
    <scope>NUCLEOTIDE SEQUENCE [LARGE SCALE GENOMIC DNA]</scope>
</reference>
<dbReference type="PRINTS" id="PR00276">
    <property type="entry name" value="INSULINFAMLY"/>
</dbReference>
<dbReference type="CDD" id="cd04366">
    <property type="entry name" value="IlGF_insulin_bombyxin_like"/>
    <property type="match status" value="1"/>
</dbReference>
<dbReference type="GO" id="GO:0005179">
    <property type="term" value="F:hormone activity"/>
    <property type="evidence" value="ECO:0007669"/>
    <property type="project" value="InterPro"/>
</dbReference>
<feature type="region of interest" description="Disordered" evidence="7">
    <location>
        <begin position="206"/>
        <end position="228"/>
    </location>
</feature>
<dbReference type="InterPro" id="IPR036438">
    <property type="entry name" value="Insulin-like_sf"/>
</dbReference>
<dbReference type="InterPro" id="IPR022352">
    <property type="entry name" value="Ins/IGF/rlx"/>
</dbReference>
<comment type="subunit">
    <text evidence="2">Heterodimer of a B chain and an A chain linked by two disulfide bonds.</text>
</comment>
<dbReference type="Proteomes" id="UP000499080">
    <property type="component" value="Unassembled WGS sequence"/>
</dbReference>
<dbReference type="OrthoDB" id="6414143at2759"/>
<dbReference type="Pfam" id="PF00049">
    <property type="entry name" value="Insulin"/>
    <property type="match status" value="2"/>
</dbReference>
<comment type="caution">
    <text evidence="10">The sequence shown here is derived from an EMBL/GenBank/DDBJ whole genome shotgun (WGS) entry which is preliminary data.</text>
</comment>
<evidence type="ECO:0000313" key="10">
    <source>
        <dbReference type="EMBL" id="GBM03834.1"/>
    </source>
</evidence>
<accession>A0A4Y2CIS9</accession>
<evidence type="ECO:0000256" key="4">
    <source>
        <dbReference type="ARBA" id="ARBA00022729"/>
    </source>
</evidence>
<proteinExistence type="inferred from homology"/>
<evidence type="ECO:0000256" key="3">
    <source>
        <dbReference type="ARBA" id="ARBA00022685"/>
    </source>
</evidence>
<gene>
    <name evidence="10" type="ORF">AVEN_231306_1</name>
</gene>
<feature type="signal peptide" evidence="8">
    <location>
        <begin position="1"/>
        <end position="20"/>
    </location>
</feature>
<dbReference type="EMBL" id="BGPR01000195">
    <property type="protein sequence ID" value="GBM03834.1"/>
    <property type="molecule type" value="Genomic_DNA"/>
</dbReference>
<feature type="domain" description="Insulin-like" evidence="9">
    <location>
        <begin position="27"/>
        <end position="121"/>
    </location>
</feature>
<keyword evidence="3" id="KW-0165">Cleavage on pair of basic residues</keyword>
<keyword evidence="11" id="KW-1185">Reference proteome</keyword>
<dbReference type="PANTHER" id="PTHR13647:SF4">
    <property type="entry name" value="INSULIN-LIKE PEPTIDE 1-RELATED"/>
    <property type="match status" value="1"/>
</dbReference>
<dbReference type="InterPro" id="IPR022353">
    <property type="entry name" value="Insulin_CS"/>
</dbReference>
<evidence type="ECO:0000259" key="9">
    <source>
        <dbReference type="SMART" id="SM00078"/>
    </source>
</evidence>
<dbReference type="InterPro" id="IPR016179">
    <property type="entry name" value="Insulin-like"/>
</dbReference>
<feature type="chain" id="PRO_5021468810" description="Insulin-like domain-containing protein" evidence="8">
    <location>
        <begin position="21"/>
        <end position="351"/>
    </location>
</feature>